<evidence type="ECO:0000313" key="2">
    <source>
        <dbReference type="Proteomes" id="UP000813463"/>
    </source>
</evidence>
<name>A0A9R0JII4_SPIOL</name>
<accession>A0A9R0JII4</accession>
<feature type="signal peptide" evidence="1">
    <location>
        <begin position="1"/>
        <end position="25"/>
    </location>
</feature>
<proteinExistence type="predicted"/>
<organism evidence="2 3">
    <name type="scientific">Spinacia oleracea</name>
    <name type="common">Spinach</name>
    <dbReference type="NCBI Taxonomy" id="3562"/>
    <lineage>
        <taxon>Eukaryota</taxon>
        <taxon>Viridiplantae</taxon>
        <taxon>Streptophyta</taxon>
        <taxon>Embryophyta</taxon>
        <taxon>Tracheophyta</taxon>
        <taxon>Spermatophyta</taxon>
        <taxon>Magnoliopsida</taxon>
        <taxon>eudicotyledons</taxon>
        <taxon>Gunneridae</taxon>
        <taxon>Pentapetalae</taxon>
        <taxon>Caryophyllales</taxon>
        <taxon>Chenopodiaceae</taxon>
        <taxon>Chenopodioideae</taxon>
        <taxon>Anserineae</taxon>
        <taxon>Spinacia</taxon>
    </lineage>
</organism>
<dbReference type="RefSeq" id="XP_021835800.2">
    <property type="nucleotide sequence ID" value="XM_021980108.2"/>
</dbReference>
<reference evidence="2" key="1">
    <citation type="journal article" date="2021" name="Nat. Commun.">
        <title>Genomic analyses provide insights into spinach domestication and the genetic basis of agronomic traits.</title>
        <authorList>
            <person name="Cai X."/>
            <person name="Sun X."/>
            <person name="Xu C."/>
            <person name="Sun H."/>
            <person name="Wang X."/>
            <person name="Ge C."/>
            <person name="Zhang Z."/>
            <person name="Wang Q."/>
            <person name="Fei Z."/>
            <person name="Jiao C."/>
            <person name="Wang Q."/>
        </authorList>
    </citation>
    <scope>NUCLEOTIDE SEQUENCE [LARGE SCALE GENOMIC DNA]</scope>
    <source>
        <strain evidence="2">cv. Varoflay</strain>
    </source>
</reference>
<protein>
    <submittedName>
        <fullName evidence="3">Glycine-rich protein 5</fullName>
    </submittedName>
</protein>
<keyword evidence="2" id="KW-1185">Reference proteome</keyword>
<feature type="chain" id="PRO_5046887621" evidence="1">
    <location>
        <begin position="26"/>
        <end position="117"/>
    </location>
</feature>
<dbReference type="GeneID" id="110775508"/>
<evidence type="ECO:0000256" key="1">
    <source>
        <dbReference type="SAM" id="SignalP"/>
    </source>
</evidence>
<gene>
    <name evidence="3" type="primary">LOC110775508</name>
</gene>
<dbReference type="KEGG" id="soe:110775508"/>
<dbReference type="AlphaFoldDB" id="A0A9R0JII4"/>
<keyword evidence="1" id="KW-0732">Signal</keyword>
<dbReference type="Proteomes" id="UP000813463">
    <property type="component" value="Chromosome 6"/>
</dbReference>
<reference evidence="3" key="2">
    <citation type="submission" date="2025-08" db="UniProtKB">
        <authorList>
            <consortium name="RefSeq"/>
        </authorList>
    </citation>
    <scope>IDENTIFICATION</scope>
    <source>
        <tissue evidence="3">Leaf</tissue>
    </source>
</reference>
<evidence type="ECO:0000313" key="3">
    <source>
        <dbReference type="RefSeq" id="XP_021835800.2"/>
    </source>
</evidence>
<sequence length="117" mass="10786">MARCNAALVLAVALLVVMVNHSAFGARTMQMSTNTKANVVDIDATRANPSGGLADNKNLLFGGVGSAIGGTAGLIGPFGGVVGGAGVGGGVGGVAFPVGGLVGGGVGGAGGVGGIIP</sequence>